<dbReference type="InterPro" id="IPR035472">
    <property type="entry name" value="RpiR-like_SIS"/>
</dbReference>
<dbReference type="PROSITE" id="PS51464">
    <property type="entry name" value="SIS"/>
    <property type="match status" value="1"/>
</dbReference>
<name>A0ABN1VKT6_9MICO</name>
<accession>A0ABN1VKT6</accession>
<feature type="domain" description="SIS" evidence="2">
    <location>
        <begin position="44"/>
        <end position="230"/>
    </location>
</feature>
<keyword evidence="3" id="KW-0413">Isomerase</keyword>
<dbReference type="RefSeq" id="WP_343923539.1">
    <property type="nucleotide sequence ID" value="NZ_BAAAKW010000017.1"/>
</dbReference>
<feature type="region of interest" description="Disordered" evidence="1">
    <location>
        <begin position="233"/>
        <end position="252"/>
    </location>
</feature>
<dbReference type="SUPFAM" id="SSF53697">
    <property type="entry name" value="SIS domain"/>
    <property type="match status" value="1"/>
</dbReference>
<evidence type="ECO:0000259" key="2">
    <source>
        <dbReference type="PROSITE" id="PS51464"/>
    </source>
</evidence>
<dbReference type="NCBIfam" id="NF002805">
    <property type="entry name" value="PRK02947.1"/>
    <property type="match status" value="1"/>
</dbReference>
<evidence type="ECO:0000256" key="1">
    <source>
        <dbReference type="SAM" id="MobiDB-lite"/>
    </source>
</evidence>
<evidence type="ECO:0000313" key="4">
    <source>
        <dbReference type="Proteomes" id="UP001500943"/>
    </source>
</evidence>
<dbReference type="InterPro" id="IPR001347">
    <property type="entry name" value="SIS_dom"/>
</dbReference>
<sequence>MTSSSPTALDAGSPADRYLTHAIELIERLRTDESANIVAASRLVANTLIAKRIVHVFGTGHSHMLAEELFYRAGGLVNVQPLLFEGLMLHSSAPLSTSLERLPGLADALLLDHPIAEGDVVIVASNSGRNAVTSELVQRVLARGIPVIALTSLNHATSPAARPTQLPKLHELATVVIDNGGSVGDAAVDITGIDSRVSATSTVVGAAILNAVMAQAIQLAVNEGVIPDIYESSNTSSGDASNHKYTTKVAAV</sequence>
<dbReference type="Pfam" id="PF13580">
    <property type="entry name" value="SIS_2"/>
    <property type="match status" value="1"/>
</dbReference>
<dbReference type="Gene3D" id="3.40.50.10490">
    <property type="entry name" value="Glucose-6-phosphate isomerase like protein, domain 1"/>
    <property type="match status" value="1"/>
</dbReference>
<dbReference type="Proteomes" id="UP001500943">
    <property type="component" value="Unassembled WGS sequence"/>
</dbReference>
<gene>
    <name evidence="3" type="ORF">GCM10009655_08790</name>
</gene>
<dbReference type="CDD" id="cd05013">
    <property type="entry name" value="SIS_RpiR"/>
    <property type="match status" value="1"/>
</dbReference>
<comment type="caution">
    <text evidence="3">The sequence shown here is derived from an EMBL/GenBank/DDBJ whole genome shotgun (WGS) entry which is preliminary data.</text>
</comment>
<proteinExistence type="predicted"/>
<dbReference type="PANTHER" id="PTHR30390">
    <property type="entry name" value="SEDOHEPTULOSE 7-PHOSPHATE ISOMERASE / DNAA INITIATOR-ASSOCIATING FACTOR FOR REPLICATION INITIATION"/>
    <property type="match status" value="1"/>
</dbReference>
<dbReference type="InterPro" id="IPR050099">
    <property type="entry name" value="SIS_GmhA/DiaA_subfam"/>
</dbReference>
<organism evidence="3 4">
    <name type="scientific">Rhodoglobus aureus</name>
    <dbReference type="NCBI Taxonomy" id="191497"/>
    <lineage>
        <taxon>Bacteria</taxon>
        <taxon>Bacillati</taxon>
        <taxon>Actinomycetota</taxon>
        <taxon>Actinomycetes</taxon>
        <taxon>Micrococcales</taxon>
        <taxon>Microbacteriaceae</taxon>
        <taxon>Rhodoglobus</taxon>
    </lineage>
</organism>
<reference evidence="3 4" key="1">
    <citation type="journal article" date="2019" name="Int. J. Syst. Evol. Microbiol.">
        <title>The Global Catalogue of Microorganisms (GCM) 10K type strain sequencing project: providing services to taxonomists for standard genome sequencing and annotation.</title>
        <authorList>
            <consortium name="The Broad Institute Genomics Platform"/>
            <consortium name="The Broad Institute Genome Sequencing Center for Infectious Disease"/>
            <person name="Wu L."/>
            <person name="Ma J."/>
        </authorList>
    </citation>
    <scope>NUCLEOTIDE SEQUENCE [LARGE SCALE GENOMIC DNA]</scope>
    <source>
        <strain evidence="3 4">JCM 12762</strain>
    </source>
</reference>
<dbReference type="InterPro" id="IPR046348">
    <property type="entry name" value="SIS_dom_sf"/>
</dbReference>
<protein>
    <submittedName>
        <fullName evidence="3">Sugar isomerase domain-containing protein</fullName>
    </submittedName>
</protein>
<dbReference type="PANTHER" id="PTHR30390:SF7">
    <property type="entry name" value="PHOSPHOHEPTOSE ISOMERASE"/>
    <property type="match status" value="1"/>
</dbReference>
<dbReference type="EMBL" id="BAAAKW010000017">
    <property type="protein sequence ID" value="GAA1211807.1"/>
    <property type="molecule type" value="Genomic_DNA"/>
</dbReference>
<keyword evidence="4" id="KW-1185">Reference proteome</keyword>
<feature type="compositionally biased region" description="Polar residues" evidence="1">
    <location>
        <begin position="233"/>
        <end position="244"/>
    </location>
</feature>
<dbReference type="GO" id="GO:0016853">
    <property type="term" value="F:isomerase activity"/>
    <property type="evidence" value="ECO:0007669"/>
    <property type="project" value="UniProtKB-KW"/>
</dbReference>
<evidence type="ECO:0000313" key="3">
    <source>
        <dbReference type="EMBL" id="GAA1211807.1"/>
    </source>
</evidence>